<feature type="compositionally biased region" description="Polar residues" evidence="1">
    <location>
        <begin position="309"/>
        <end position="322"/>
    </location>
</feature>
<accession>A0A9N8H1P8</accession>
<feature type="compositionally biased region" description="Polar residues" evidence="1">
    <location>
        <begin position="1"/>
        <end position="11"/>
    </location>
</feature>
<reference evidence="3" key="1">
    <citation type="submission" date="2020-06" db="EMBL/GenBank/DDBJ databases">
        <authorList>
            <consortium name="Plant Systems Biology data submission"/>
        </authorList>
    </citation>
    <scope>NUCLEOTIDE SEQUENCE</scope>
    <source>
        <strain evidence="3">D6</strain>
    </source>
</reference>
<dbReference type="EMBL" id="CAICTM010000006">
    <property type="protein sequence ID" value="CAB9496542.1"/>
    <property type="molecule type" value="Genomic_DNA"/>
</dbReference>
<dbReference type="InterPro" id="IPR002733">
    <property type="entry name" value="AMMECR1_domain"/>
</dbReference>
<dbReference type="InterPro" id="IPR036071">
    <property type="entry name" value="AMMECR1_dom_sf"/>
</dbReference>
<dbReference type="InterPro" id="IPR027485">
    <property type="entry name" value="AMMECR1_N"/>
</dbReference>
<proteinExistence type="predicted"/>
<feature type="region of interest" description="Disordered" evidence="1">
    <location>
        <begin position="1"/>
        <end position="53"/>
    </location>
</feature>
<name>A0A9N8H1P8_9STRA</name>
<keyword evidence="4" id="KW-1185">Reference proteome</keyword>
<dbReference type="Gene3D" id="3.30.700.20">
    <property type="entry name" value="Hypothetical protein ph0010, domain 1"/>
    <property type="match status" value="1"/>
</dbReference>
<feature type="compositionally biased region" description="Low complexity" evidence="1">
    <location>
        <begin position="17"/>
        <end position="33"/>
    </location>
</feature>
<dbReference type="SUPFAM" id="SSF143447">
    <property type="entry name" value="AMMECR1-like"/>
    <property type="match status" value="1"/>
</dbReference>
<protein>
    <submittedName>
        <fullName evidence="3">AMME syndrome candidate gene 1 protein homolog</fullName>
    </submittedName>
</protein>
<evidence type="ECO:0000259" key="2">
    <source>
        <dbReference type="PROSITE" id="PS51112"/>
    </source>
</evidence>
<evidence type="ECO:0000313" key="3">
    <source>
        <dbReference type="EMBL" id="CAB9496542.1"/>
    </source>
</evidence>
<dbReference type="Proteomes" id="UP001153069">
    <property type="component" value="Unassembled WGS sequence"/>
</dbReference>
<feature type="domain" description="AMMECR1" evidence="2">
    <location>
        <begin position="48"/>
        <end position="303"/>
    </location>
</feature>
<feature type="region of interest" description="Disordered" evidence="1">
    <location>
        <begin position="303"/>
        <end position="352"/>
    </location>
</feature>
<comment type="caution">
    <text evidence="3">The sequence shown here is derived from an EMBL/GenBank/DDBJ whole genome shotgun (WGS) entry which is preliminary data.</text>
</comment>
<feature type="compositionally biased region" description="Acidic residues" evidence="1">
    <location>
        <begin position="325"/>
        <end position="336"/>
    </location>
</feature>
<evidence type="ECO:0000256" key="1">
    <source>
        <dbReference type="SAM" id="MobiDB-lite"/>
    </source>
</evidence>
<dbReference type="InterPro" id="IPR023473">
    <property type="entry name" value="AMMECR1"/>
</dbReference>
<evidence type="ECO:0000313" key="4">
    <source>
        <dbReference type="Proteomes" id="UP001153069"/>
    </source>
</evidence>
<dbReference type="AlphaFoldDB" id="A0A9N8H1P8"/>
<dbReference type="OrthoDB" id="24630at2759"/>
<dbReference type="PROSITE" id="PS51112">
    <property type="entry name" value="AMMECR1"/>
    <property type="match status" value="1"/>
</dbReference>
<dbReference type="PANTHER" id="PTHR13016:SF0">
    <property type="entry name" value="AMME SYNDROME CANDIDATE GENE 1 PROTEIN"/>
    <property type="match status" value="1"/>
</dbReference>
<dbReference type="Pfam" id="PF01871">
    <property type="entry name" value="AMMECR1"/>
    <property type="match status" value="1"/>
</dbReference>
<gene>
    <name evidence="3" type="ORF">SEMRO_6_G005130.1</name>
</gene>
<sequence length="352" mass="38619">MSPQSPSSPRNTPAPSPSRATTPASSTSSTSSSAKKETAHPSSSSPPPPSSELEATDAMCYHCFVTLSQELQQGDSSSNNSKSSWRAFRNKRPIPEYVKALSDPSIECPLFITWDKLRPKASSLFPSNLLLRNNNNASATETTPATPIYELRGCIGSLTPKPLLTSIGDYALNSALRDRRFHPVTASEVPQLRVAVSLLVKYEVCDHCLDWHVGKHGILIRFTTTITTASSGSSNNSSKTYSATYLPEVASEQGWDQRQAVTALVRKSGYSGKVDQKLLDTIDCTRYQSSKRRMTYDEFVNTRKRKRQQLTPSTSASSSFHQQDVEEEGEEGDNDDFSGPAFRRVAFSTTSS</sequence>
<dbReference type="PANTHER" id="PTHR13016">
    <property type="entry name" value="AMMECR1 HOMOLOG"/>
    <property type="match status" value="1"/>
</dbReference>
<organism evidence="3 4">
    <name type="scientific">Seminavis robusta</name>
    <dbReference type="NCBI Taxonomy" id="568900"/>
    <lineage>
        <taxon>Eukaryota</taxon>
        <taxon>Sar</taxon>
        <taxon>Stramenopiles</taxon>
        <taxon>Ochrophyta</taxon>
        <taxon>Bacillariophyta</taxon>
        <taxon>Bacillariophyceae</taxon>
        <taxon>Bacillariophycidae</taxon>
        <taxon>Naviculales</taxon>
        <taxon>Naviculaceae</taxon>
        <taxon>Seminavis</taxon>
    </lineage>
</organism>